<protein>
    <submittedName>
        <fullName evidence="1">Uncharacterized protein</fullName>
    </submittedName>
</protein>
<comment type="caution">
    <text evidence="1">The sequence shown here is derived from an EMBL/GenBank/DDBJ whole genome shotgun (WGS) entry which is preliminary data.</text>
</comment>
<name>A0ABR2GN25_9EUKA</name>
<sequence>MPETKVMVEMDLTENGIVSDSTPSSTNNSPFADISKINEKHDSYSPFMTLEHNICVLDGSLDVFDSENLDLSYFSSTLSDDNCIANDKIAIDFSSSHSIAGIGFDFGTDSFLDKVTLTYFYENKILDANDFYPDNQKYTEKYGCEGFNKIEIEFDTTKFPRMFTRLQSIEYGFKYSWQGENIISCQINEEVNPISSKVPINTCSITIYDQSNEFNILNPEGVYKYLQTKQKFNIYGIINDTQKQLGVYFLDTWDGNKPYEITFNLISPLGILDRTTYFEGGIIGYNEQNMTAYDCLSNVLNDAGLKSDTDYTVSNDLKNTTVLGLLPICSHKEAIQNVAFTANACIDDTRDGIIKIYKQNQDIRFTLEPNILFDNVNINKNEIVTGLDITLYKYDLNFSESDYREVFNGYIDKNQTVRVTVQEPIFNVRYKRNGDTNFTYYSGYTDGKFYFDFAGGLSGTYLIQVQPFKVITTVYSKRSNVLPNHKENILKIDKATLLYDDGNYFGNEGITGNVLTFANNLMNFYEYNTLKVEFEYLSDCEILSGQRGSIFTEFNQYLIGSMLSQRINAGSGFLTSGVMIANNSNLTDYYFGVDGTDNGTSTGQYELYSNDNFLM</sequence>
<reference evidence="1 2" key="1">
    <citation type="submission" date="2024-04" db="EMBL/GenBank/DDBJ databases">
        <title>Tritrichomonas musculus Genome.</title>
        <authorList>
            <person name="Alves-Ferreira E."/>
            <person name="Grigg M."/>
            <person name="Lorenzi H."/>
            <person name="Galac M."/>
        </authorList>
    </citation>
    <scope>NUCLEOTIDE SEQUENCE [LARGE SCALE GENOMIC DNA]</scope>
    <source>
        <strain evidence="1 2">EAF2021</strain>
    </source>
</reference>
<proteinExistence type="predicted"/>
<gene>
    <name evidence="1" type="ORF">M9Y10_013514</name>
</gene>
<accession>A0ABR2GN25</accession>
<evidence type="ECO:0000313" key="1">
    <source>
        <dbReference type="EMBL" id="KAK8835309.1"/>
    </source>
</evidence>
<dbReference type="EMBL" id="JAPFFF010000184">
    <property type="protein sequence ID" value="KAK8835309.1"/>
    <property type="molecule type" value="Genomic_DNA"/>
</dbReference>
<organism evidence="1 2">
    <name type="scientific">Tritrichomonas musculus</name>
    <dbReference type="NCBI Taxonomy" id="1915356"/>
    <lineage>
        <taxon>Eukaryota</taxon>
        <taxon>Metamonada</taxon>
        <taxon>Parabasalia</taxon>
        <taxon>Tritrichomonadida</taxon>
        <taxon>Tritrichomonadidae</taxon>
        <taxon>Tritrichomonas</taxon>
    </lineage>
</organism>
<evidence type="ECO:0000313" key="2">
    <source>
        <dbReference type="Proteomes" id="UP001470230"/>
    </source>
</evidence>
<keyword evidence="2" id="KW-1185">Reference proteome</keyword>
<dbReference type="Proteomes" id="UP001470230">
    <property type="component" value="Unassembled WGS sequence"/>
</dbReference>